<dbReference type="InterPro" id="IPR025436">
    <property type="entry name" value="DUF4179"/>
</dbReference>
<evidence type="ECO:0000313" key="4">
    <source>
        <dbReference type="Proteomes" id="UP000463883"/>
    </source>
</evidence>
<dbReference type="Gene3D" id="2.60.40.1630">
    <property type="entry name" value="bacillus anthracis domain"/>
    <property type="match status" value="1"/>
</dbReference>
<evidence type="ECO:0000313" key="3">
    <source>
        <dbReference type="EMBL" id="QHI73147.1"/>
    </source>
</evidence>
<dbReference type="RefSeq" id="WP_162362913.1">
    <property type="nucleotide sequence ID" value="NZ_CP047591.1"/>
</dbReference>
<dbReference type="Proteomes" id="UP000463883">
    <property type="component" value="Chromosome"/>
</dbReference>
<feature type="transmembrane region" description="Helical" evidence="1">
    <location>
        <begin position="54"/>
        <end position="74"/>
    </location>
</feature>
<name>A0A6P1MGY0_9FIRM</name>
<proteinExistence type="predicted"/>
<protein>
    <submittedName>
        <fullName evidence="3">DUF4179 domain-containing protein</fullName>
    </submittedName>
</protein>
<feature type="domain" description="DUF4179" evidence="2">
    <location>
        <begin position="47"/>
        <end position="132"/>
    </location>
</feature>
<keyword evidence="1" id="KW-0472">Membrane</keyword>
<keyword evidence="1" id="KW-1133">Transmembrane helix</keyword>
<keyword evidence="4" id="KW-1185">Reference proteome</keyword>
<dbReference type="EMBL" id="CP047591">
    <property type="protein sequence ID" value="QHI73147.1"/>
    <property type="molecule type" value="Genomic_DNA"/>
</dbReference>
<sequence length="355" mass="40027">MKSLEDIMGFYNLKGEDIKGHNPISADERARILQRTLDKAALIKNPKKAHRKRLIMLAAACITIFALGAVSFAATTLNGSLLNFFHPEGQNETDLLNSLGTIIDKQVTENGLTIDVKEAVGDSNAVYVLFDLIGPKNMPLDQEQYAFVSQFVDIDNYFSLHHGSGYSFQCLEDSNPKDNIKPMMLSFSSSERLAGRNMTFRFKDFSRYKTEEELKGRPESFEGTPGDENDVYNILIPGNWEITFPLNYRDNTAVYKLNKRLEYHHISLKVKEVRLSPISISMTLNTFSEVRSDDIHDAPLIIHMKNGETINADEGSRGTNTSTFKIVVDAQFNKIVNPAEIKSIEYCGTILPIKW</sequence>
<evidence type="ECO:0000256" key="1">
    <source>
        <dbReference type="SAM" id="Phobius"/>
    </source>
</evidence>
<organism evidence="3 4">
    <name type="scientific">Aminipila terrae</name>
    <dbReference type="NCBI Taxonomy" id="2697030"/>
    <lineage>
        <taxon>Bacteria</taxon>
        <taxon>Bacillati</taxon>
        <taxon>Bacillota</taxon>
        <taxon>Clostridia</taxon>
        <taxon>Peptostreptococcales</taxon>
        <taxon>Anaerovoracaceae</taxon>
        <taxon>Aminipila</taxon>
    </lineage>
</organism>
<keyword evidence="1" id="KW-0812">Transmembrane</keyword>
<dbReference type="AlphaFoldDB" id="A0A6P1MGY0"/>
<reference evidence="3 4" key="1">
    <citation type="submission" date="2020-01" db="EMBL/GenBank/DDBJ databases">
        <title>Genomic analysis of Aminipila sp. CBA3637.</title>
        <authorList>
            <person name="Kim Y.B."/>
            <person name="Roh S.W."/>
        </authorList>
    </citation>
    <scope>NUCLEOTIDE SEQUENCE [LARGE SCALE GENOMIC DNA]</scope>
    <source>
        <strain evidence="3 4">CBA3637</strain>
    </source>
</reference>
<accession>A0A6P1MGY0</accession>
<gene>
    <name evidence="3" type="ORF">Ami3637_12745</name>
</gene>
<dbReference type="Pfam" id="PF13786">
    <property type="entry name" value="DUF4179"/>
    <property type="match status" value="1"/>
</dbReference>
<evidence type="ECO:0000259" key="2">
    <source>
        <dbReference type="Pfam" id="PF13786"/>
    </source>
</evidence>
<dbReference type="KEGG" id="amic:Ami3637_12745"/>